<organism evidence="9 10">
    <name type="scientific">Pontibacillus chungwhensis</name>
    <dbReference type="NCBI Taxonomy" id="265426"/>
    <lineage>
        <taxon>Bacteria</taxon>
        <taxon>Bacillati</taxon>
        <taxon>Bacillota</taxon>
        <taxon>Bacilli</taxon>
        <taxon>Bacillales</taxon>
        <taxon>Bacillaceae</taxon>
        <taxon>Pontibacillus</taxon>
    </lineage>
</organism>
<dbReference type="Proteomes" id="UP001236652">
    <property type="component" value="Chromosome"/>
</dbReference>
<comment type="similarity">
    <text evidence="6 7">Belongs to the helicase family. DinG subfamily. Type 2 sub-subfamily.</text>
</comment>
<evidence type="ECO:0000256" key="7">
    <source>
        <dbReference type="RuleBase" id="RU364106"/>
    </source>
</evidence>
<reference evidence="9 10" key="1">
    <citation type="submission" date="2023-05" db="EMBL/GenBank/DDBJ databases">
        <title>Comparative genomics reveals the evidence of polycyclic aromatic hydrocarbons degradation in moderately halophilic genus Pontibacillus.</title>
        <authorList>
            <person name="Yang H."/>
            <person name="Qian Z."/>
        </authorList>
    </citation>
    <scope>NUCLEOTIDE SEQUENCE [LARGE SCALE GENOMIC DNA]</scope>
    <source>
        <strain evidence="10">HN14</strain>
    </source>
</reference>
<evidence type="ECO:0000256" key="4">
    <source>
        <dbReference type="ARBA" id="ARBA00022839"/>
    </source>
</evidence>
<keyword evidence="1 6" id="KW-0540">Nuclease</keyword>
<evidence type="ECO:0000313" key="9">
    <source>
        <dbReference type="EMBL" id="WIF96358.1"/>
    </source>
</evidence>
<dbReference type="SMART" id="SM00491">
    <property type="entry name" value="HELICc2"/>
    <property type="match status" value="1"/>
</dbReference>
<keyword evidence="9" id="KW-0347">Helicase</keyword>
<dbReference type="PANTHER" id="PTHR11472:SF34">
    <property type="entry name" value="REGULATOR OF TELOMERE ELONGATION HELICASE 1"/>
    <property type="match status" value="1"/>
</dbReference>
<keyword evidence="10" id="KW-1185">Reference proteome</keyword>
<dbReference type="Gene3D" id="3.30.420.10">
    <property type="entry name" value="Ribonuclease H-like superfamily/Ribonuclease H"/>
    <property type="match status" value="1"/>
</dbReference>
<dbReference type="SMART" id="SM00479">
    <property type="entry name" value="EXOIII"/>
    <property type="match status" value="1"/>
</dbReference>
<dbReference type="Gene3D" id="3.40.50.300">
    <property type="entry name" value="P-loop containing nucleotide triphosphate hydrolases"/>
    <property type="match status" value="2"/>
</dbReference>
<dbReference type="InterPro" id="IPR006054">
    <property type="entry name" value="DnaQ"/>
</dbReference>
<feature type="short sequence motif" description="DEAH box" evidence="6">
    <location>
        <begin position="463"/>
        <end position="466"/>
    </location>
</feature>
<comment type="function">
    <text evidence="6 7">3'-5' exonuclease.</text>
</comment>
<dbReference type="NCBIfam" id="TIGR01407">
    <property type="entry name" value="dinG_rel"/>
    <property type="match status" value="1"/>
</dbReference>
<dbReference type="HAMAP" id="MF_02206">
    <property type="entry name" value="DinG_exonucl"/>
    <property type="match status" value="1"/>
</dbReference>
<dbReference type="InterPro" id="IPR013520">
    <property type="entry name" value="Ribonucl_H"/>
</dbReference>
<feature type="domain" description="Helicase ATP-binding" evidence="8">
    <location>
        <begin position="249"/>
        <end position="539"/>
    </location>
</feature>
<dbReference type="PROSITE" id="PS51193">
    <property type="entry name" value="HELICASE_ATP_BIND_2"/>
    <property type="match status" value="1"/>
</dbReference>
<dbReference type="InterPro" id="IPR036397">
    <property type="entry name" value="RNaseH_sf"/>
</dbReference>
<name>A0ABY8UT15_9BACI</name>
<dbReference type="EMBL" id="CP126446">
    <property type="protein sequence ID" value="WIF96358.1"/>
    <property type="molecule type" value="Genomic_DNA"/>
</dbReference>
<dbReference type="GO" id="GO:0016787">
    <property type="term" value="F:hydrolase activity"/>
    <property type="evidence" value="ECO:0007669"/>
    <property type="project" value="UniProtKB-KW"/>
</dbReference>
<keyword evidence="5 6" id="KW-0067">ATP-binding</keyword>
<keyword evidence="4 6" id="KW-0269">Exonuclease</keyword>
<evidence type="ECO:0000256" key="5">
    <source>
        <dbReference type="ARBA" id="ARBA00022840"/>
    </source>
</evidence>
<dbReference type="Pfam" id="PF00929">
    <property type="entry name" value="RNase_T"/>
    <property type="match status" value="1"/>
</dbReference>
<dbReference type="InterPro" id="IPR006310">
    <property type="entry name" value="DinG"/>
</dbReference>
<sequence>MAKFVVVDLETTGHSPKKGDKIIEIGMVTIEDGVITDQYKSFIHPEQPIPSFISQLTGIQDKDVQGAPLFDEIVDDVMSRLEGAYFVAHHVEFDLGFLNYAIQEVTGKQLTMPVLDTVELARILMPQAPGYKLGQLAEYFKVSHKDPHRALADAFVTGEILLKLLHKAKGLPYETLSHLLQLEGKLKSDVSELLQGVVNEKAFSVHDDSEMDLYRGIAVRKQEDPNENNDEPQEGFAPFLEHTFKENGYLHKYMERYEDREGQREMATTIYDAFQSHSHALIEAETGTGKSLGYLIPSLYEAVMTGERIVVSTHTTQLQSQLIEKELPFLQKSMPFSFKAALLKGKQHYLSLKKFEHELFSPTADNYDVVLTKAMILVWLTETTTGDRDEIQLPSSGQIFWRKVSAEAENVDPKSSWYRLSFYQRAKKRAQKANIIVTNHSLLCTDIIRSNGLISSYKKIIVDEAHHLEASAAKHFGLRLDYITIQYLINEMGGNQKGDWMYNMLSSYPELSMRLDLSKWDQYMQNIREEADELFRYIFSYVIQKHNAEISLNDVGRFQYRYQKEQEDPSAWRTIEEMTHRVSFYLRDAIQFLHHCKQYITMAETSNEAMRWTEDISMYMERLETIIDGLRILLIEDQANLVKWIELEAYGAKNAVFLYSEPIEIASMLAEHFFNKKESVILTSATLTMKDSFSFMLKRLGLSKEETIQYKIPSPFKYEEQVQLLIPNDFPSVKYGDQESFIHATCEAIYSLATVTEGRMLVLFTSYDMLKKTYYVMKELMEQEEFMLIAQGISSGSRTRLKKNFQAFDRSILFGTSSFWEGVDIPGEDLTSLVIVRLPFQPPDHPVYEAKSQALKESGKNAFMELSLPNAVLRFKQGFGRLIRSSSDRGIVLVCDDRIMKAKYGKYFLDSIPDLPVHFESTTTLMKKAQDWL</sequence>
<feature type="binding site" evidence="6">
    <location>
        <begin position="284"/>
        <end position="291"/>
    </location>
    <ligand>
        <name>ATP</name>
        <dbReference type="ChEBI" id="CHEBI:30616"/>
    </ligand>
</feature>
<evidence type="ECO:0000256" key="2">
    <source>
        <dbReference type="ARBA" id="ARBA00022741"/>
    </source>
</evidence>
<evidence type="ECO:0000256" key="6">
    <source>
        <dbReference type="HAMAP-Rule" id="MF_02206"/>
    </source>
</evidence>
<dbReference type="InterPro" id="IPR045028">
    <property type="entry name" value="DinG/Rad3-like"/>
</dbReference>
<dbReference type="InterPro" id="IPR014013">
    <property type="entry name" value="Helic_SF1/SF2_ATP-bd_DinG/Rad3"/>
</dbReference>
<gene>
    <name evidence="6 7 9" type="primary">dinG</name>
    <name evidence="9" type="ORF">QNI29_11400</name>
</gene>
<dbReference type="InterPro" id="IPR012337">
    <property type="entry name" value="RNaseH-like_sf"/>
</dbReference>
<dbReference type="NCBIfam" id="TIGR00573">
    <property type="entry name" value="dnaq"/>
    <property type="match status" value="1"/>
</dbReference>
<dbReference type="CDD" id="cd06127">
    <property type="entry name" value="DEDDh"/>
    <property type="match status" value="1"/>
</dbReference>
<dbReference type="GO" id="GO:0003678">
    <property type="term" value="F:DNA helicase activity"/>
    <property type="evidence" value="ECO:0007669"/>
    <property type="project" value="UniProtKB-EC"/>
</dbReference>
<evidence type="ECO:0000256" key="3">
    <source>
        <dbReference type="ARBA" id="ARBA00022801"/>
    </source>
</evidence>
<evidence type="ECO:0000313" key="10">
    <source>
        <dbReference type="Proteomes" id="UP001236652"/>
    </source>
</evidence>
<keyword evidence="2 6" id="KW-0547">Nucleotide-binding</keyword>
<dbReference type="SUPFAM" id="SSF52540">
    <property type="entry name" value="P-loop containing nucleoside triphosphate hydrolases"/>
    <property type="match status" value="2"/>
</dbReference>
<accession>A0ABY8UT15</accession>
<dbReference type="InterPro" id="IPR027417">
    <property type="entry name" value="P-loop_NTPase"/>
</dbReference>
<evidence type="ECO:0000256" key="1">
    <source>
        <dbReference type="ARBA" id="ARBA00022722"/>
    </source>
</evidence>
<dbReference type="InterPro" id="IPR006555">
    <property type="entry name" value="ATP-dep_Helicase_C"/>
</dbReference>
<dbReference type="NCBIfam" id="NF005981">
    <property type="entry name" value="PRK08074.1"/>
    <property type="match status" value="1"/>
</dbReference>
<dbReference type="SUPFAM" id="SSF53098">
    <property type="entry name" value="Ribonuclease H-like"/>
    <property type="match status" value="1"/>
</dbReference>
<dbReference type="RefSeq" id="WP_231416614.1">
    <property type="nucleotide sequence ID" value="NZ_CP126446.1"/>
</dbReference>
<evidence type="ECO:0000259" key="8">
    <source>
        <dbReference type="PROSITE" id="PS51193"/>
    </source>
</evidence>
<proteinExistence type="inferred from homology"/>
<dbReference type="Pfam" id="PF00270">
    <property type="entry name" value="DEAD"/>
    <property type="match status" value="1"/>
</dbReference>
<dbReference type="InterPro" id="IPR011545">
    <property type="entry name" value="DEAD/DEAH_box_helicase_dom"/>
</dbReference>
<dbReference type="Pfam" id="PF13307">
    <property type="entry name" value="Helicase_C_2"/>
    <property type="match status" value="1"/>
</dbReference>
<protein>
    <recommendedName>
        <fullName evidence="6 7">3'-5' exonuclease DinG</fullName>
        <ecNumber evidence="6 7">3.1.-.-</ecNumber>
    </recommendedName>
</protein>
<dbReference type="PANTHER" id="PTHR11472">
    <property type="entry name" value="DNA REPAIR DEAD HELICASE RAD3/XP-D SUBFAMILY MEMBER"/>
    <property type="match status" value="1"/>
</dbReference>
<dbReference type="EC" id="3.1.-.-" evidence="6 7"/>
<keyword evidence="3 6" id="KW-0378">Hydrolase</keyword>